<evidence type="ECO:0000313" key="9">
    <source>
        <dbReference type="EMBL" id="MST32746.1"/>
    </source>
</evidence>
<dbReference type="EMBL" id="WJHE01000378">
    <property type="protein sequence ID" value="MST32746.1"/>
    <property type="molecule type" value="Genomic_DNA"/>
</dbReference>
<dbReference type="PRINTS" id="PR00046">
    <property type="entry name" value="SIGMA70FCT"/>
</dbReference>
<evidence type="ECO:0000256" key="6">
    <source>
        <dbReference type="RuleBase" id="RU362124"/>
    </source>
</evidence>
<sequence>MAKTTSDSGEQDLVRLYLDGIGKYPLLTKDDEVTLAKAIEAGRTAEAELAKPGRLPAAKTRELRRAVRAGDVATEAFVNANLRLVVSIAKKYQSADMPLLDLIQEGNLGLIHAVEKFDWRKGFKFSTYATWWIRQAIGRGIDNSSRTIRLPVHAGDQIRRLLRVRGQMEGELGRLPTAAELSEVMQMPEEQVTELLQYGAEPVSLETPIGSEGDTELADIVADLSAPTPFDLVAQGMLSSEIDKLLAPLDEREKQILRLRYGLDRGDPRTLEEVGSALNLTRERIRQIERTALSKLRHPSADNGAHDLLAS</sequence>
<dbReference type="InterPro" id="IPR036388">
    <property type="entry name" value="WH-like_DNA-bd_sf"/>
</dbReference>
<dbReference type="InterPro" id="IPR013324">
    <property type="entry name" value="RNA_pol_sigma_r3/r4-like"/>
</dbReference>
<comment type="function">
    <text evidence="6">Sigma factors are initiation factors that promote the attachment of RNA polymerase to specific initiation sites and are then released.</text>
</comment>
<dbReference type="PANTHER" id="PTHR30603">
    <property type="entry name" value="RNA POLYMERASE SIGMA FACTOR RPO"/>
    <property type="match status" value="1"/>
</dbReference>
<dbReference type="Gene3D" id="1.10.10.10">
    <property type="entry name" value="Winged helix-like DNA-binding domain superfamily/Winged helix DNA-binding domain"/>
    <property type="match status" value="2"/>
</dbReference>
<dbReference type="InterPro" id="IPR013325">
    <property type="entry name" value="RNA_pol_sigma_r2"/>
</dbReference>
<dbReference type="Pfam" id="PF04539">
    <property type="entry name" value="Sigma70_r3"/>
    <property type="match status" value="1"/>
</dbReference>
<feature type="domain" description="RNA polymerase sigma-70" evidence="8">
    <location>
        <begin position="270"/>
        <end position="296"/>
    </location>
</feature>
<comment type="similarity">
    <text evidence="1 6">Belongs to the sigma-70 factor family.</text>
</comment>
<protein>
    <recommendedName>
        <fullName evidence="6">RNA polymerase sigma factor</fullName>
    </recommendedName>
</protein>
<keyword evidence="5 6" id="KW-0804">Transcription</keyword>
<keyword evidence="10" id="KW-1185">Reference proteome</keyword>
<dbReference type="Pfam" id="PF04545">
    <property type="entry name" value="Sigma70_r4"/>
    <property type="match status" value="1"/>
</dbReference>
<dbReference type="SUPFAM" id="SSF88946">
    <property type="entry name" value="Sigma2 domain of RNA polymerase sigma factors"/>
    <property type="match status" value="1"/>
</dbReference>
<dbReference type="InterPro" id="IPR009042">
    <property type="entry name" value="RNA_pol_sigma70_r1_2"/>
</dbReference>
<evidence type="ECO:0000256" key="2">
    <source>
        <dbReference type="ARBA" id="ARBA00023015"/>
    </source>
</evidence>
<keyword evidence="3 6" id="KW-0731">Sigma factor</keyword>
<evidence type="ECO:0000259" key="8">
    <source>
        <dbReference type="PROSITE" id="PS00716"/>
    </source>
</evidence>
<accession>A0ABW9QSY9</accession>
<dbReference type="Pfam" id="PF00140">
    <property type="entry name" value="Sigma70_r1_2"/>
    <property type="match status" value="1"/>
</dbReference>
<dbReference type="InterPro" id="IPR050239">
    <property type="entry name" value="Sigma-70_RNA_pol_init_factors"/>
</dbReference>
<reference evidence="9 10" key="1">
    <citation type="submission" date="2019-11" db="EMBL/GenBank/DDBJ databases">
        <title>Acidiferrimicrobium australis gen. nov., sp. nov., an acidophilic and obligately heterotrophic, member of the Actinobacteria that catalyses dissimilatory oxido- reduction of iron isolated from metal-rich acidic water in Chile.</title>
        <authorList>
            <person name="Gonzalez D."/>
            <person name="Huber K."/>
            <person name="Hedrich S."/>
            <person name="Rojas-Villalobos C."/>
            <person name="Quatrini R."/>
            <person name="Dinamarca M.A."/>
            <person name="Schwarz A."/>
            <person name="Canales C."/>
            <person name="Nancucheo I."/>
        </authorList>
    </citation>
    <scope>NUCLEOTIDE SEQUENCE [LARGE SCALE GENOMIC DNA]</scope>
    <source>
        <strain evidence="9 10">USS-CCA1</strain>
    </source>
</reference>
<keyword evidence="4 6" id="KW-0238">DNA-binding</keyword>
<organism evidence="9 10">
    <name type="scientific">Acidiferrimicrobium australe</name>
    <dbReference type="NCBI Taxonomy" id="2664430"/>
    <lineage>
        <taxon>Bacteria</taxon>
        <taxon>Bacillati</taxon>
        <taxon>Actinomycetota</taxon>
        <taxon>Acidimicrobiia</taxon>
        <taxon>Acidimicrobiales</taxon>
        <taxon>Acidimicrobiaceae</taxon>
        <taxon>Acidiferrimicrobium</taxon>
    </lineage>
</organism>
<dbReference type="PANTHER" id="PTHR30603:SF60">
    <property type="entry name" value="RNA POLYMERASE SIGMA FACTOR RPOD"/>
    <property type="match status" value="1"/>
</dbReference>
<feature type="domain" description="RNA polymerase sigma-70" evidence="7">
    <location>
        <begin position="101"/>
        <end position="114"/>
    </location>
</feature>
<dbReference type="InterPro" id="IPR007624">
    <property type="entry name" value="RNA_pol_sigma70_r3"/>
</dbReference>
<dbReference type="NCBIfam" id="TIGR02937">
    <property type="entry name" value="sigma70-ECF"/>
    <property type="match status" value="1"/>
</dbReference>
<evidence type="ECO:0000256" key="4">
    <source>
        <dbReference type="ARBA" id="ARBA00023125"/>
    </source>
</evidence>
<dbReference type="InterPro" id="IPR007627">
    <property type="entry name" value="RNA_pol_sigma70_r2"/>
</dbReference>
<dbReference type="CDD" id="cd06171">
    <property type="entry name" value="Sigma70_r4"/>
    <property type="match status" value="1"/>
</dbReference>
<dbReference type="SUPFAM" id="SSF88659">
    <property type="entry name" value="Sigma3 and sigma4 domains of RNA polymerase sigma factors"/>
    <property type="match status" value="2"/>
</dbReference>
<name>A0ABW9QSY9_9ACTN</name>
<dbReference type="PROSITE" id="PS00716">
    <property type="entry name" value="SIGMA70_2"/>
    <property type="match status" value="1"/>
</dbReference>
<evidence type="ECO:0000313" key="10">
    <source>
        <dbReference type="Proteomes" id="UP000437736"/>
    </source>
</evidence>
<dbReference type="PROSITE" id="PS00715">
    <property type="entry name" value="SIGMA70_1"/>
    <property type="match status" value="1"/>
</dbReference>
<evidence type="ECO:0000256" key="3">
    <source>
        <dbReference type="ARBA" id="ARBA00023082"/>
    </source>
</evidence>
<dbReference type="InterPro" id="IPR000943">
    <property type="entry name" value="RNA_pol_sigma70"/>
</dbReference>
<dbReference type="Pfam" id="PF04542">
    <property type="entry name" value="Sigma70_r2"/>
    <property type="match status" value="1"/>
</dbReference>
<evidence type="ECO:0000256" key="5">
    <source>
        <dbReference type="ARBA" id="ARBA00023163"/>
    </source>
</evidence>
<dbReference type="Gene3D" id="1.10.601.10">
    <property type="entry name" value="RNA Polymerase Primary Sigma Factor"/>
    <property type="match status" value="2"/>
</dbReference>
<evidence type="ECO:0000256" key="1">
    <source>
        <dbReference type="ARBA" id="ARBA00007788"/>
    </source>
</evidence>
<proteinExistence type="inferred from homology"/>
<evidence type="ECO:0000259" key="7">
    <source>
        <dbReference type="PROSITE" id="PS00715"/>
    </source>
</evidence>
<gene>
    <name evidence="9" type="ORF">GHK86_08425</name>
</gene>
<comment type="caution">
    <text evidence="9">The sequence shown here is derived from an EMBL/GenBank/DDBJ whole genome shotgun (WGS) entry which is preliminary data.</text>
</comment>
<dbReference type="InterPro" id="IPR007630">
    <property type="entry name" value="RNA_pol_sigma70_r4"/>
</dbReference>
<dbReference type="Proteomes" id="UP000437736">
    <property type="component" value="Unassembled WGS sequence"/>
</dbReference>
<dbReference type="InterPro" id="IPR014284">
    <property type="entry name" value="RNA_pol_sigma-70_dom"/>
</dbReference>
<keyword evidence="2 6" id="KW-0805">Transcription regulation</keyword>